<keyword evidence="1" id="KW-0812">Transmembrane</keyword>
<evidence type="ECO:0000313" key="3">
    <source>
        <dbReference type="Proteomes" id="UP000473681"/>
    </source>
</evidence>
<dbReference type="AlphaFoldDB" id="A0A846JTZ0"/>
<keyword evidence="1" id="KW-0472">Membrane</keyword>
<feature type="transmembrane region" description="Helical" evidence="1">
    <location>
        <begin position="20"/>
        <end position="39"/>
    </location>
</feature>
<organism evidence="2 3">
    <name type="scientific">Clostridium botulinum</name>
    <dbReference type="NCBI Taxonomy" id="1491"/>
    <lineage>
        <taxon>Bacteria</taxon>
        <taxon>Bacillati</taxon>
        <taxon>Bacillota</taxon>
        <taxon>Clostridia</taxon>
        <taxon>Eubacteriales</taxon>
        <taxon>Clostridiaceae</taxon>
        <taxon>Clostridium</taxon>
    </lineage>
</organism>
<sequence length="65" mass="7315">MIKNFFVNKGVDLALGIIDISYWICLFVCLIAIILYVSGLKKAGKYVSLSFVVYFLMQCCKVGLK</sequence>
<reference evidence="2 3" key="1">
    <citation type="submission" date="2019-04" db="EMBL/GenBank/DDBJ databases">
        <title>Genome sequencing of Clostridium botulinum Groups I-IV and Clostridium butyricum.</title>
        <authorList>
            <person name="Brunt J."/>
            <person name="Van Vliet A.H.M."/>
            <person name="Stringer S.C."/>
            <person name="Carter A.T."/>
            <person name="Peck M.W."/>
        </authorList>
    </citation>
    <scope>NUCLEOTIDE SEQUENCE [LARGE SCALE GENOMIC DNA]</scope>
    <source>
        <strain evidence="2 3">CB-K-33E</strain>
    </source>
</reference>
<accession>A0A846JTZ0</accession>
<dbReference type="EMBL" id="SWVK01000023">
    <property type="protein sequence ID" value="NFN36419.1"/>
    <property type="molecule type" value="Genomic_DNA"/>
</dbReference>
<comment type="caution">
    <text evidence="2">The sequence shown here is derived from an EMBL/GenBank/DDBJ whole genome shotgun (WGS) entry which is preliminary data.</text>
</comment>
<proteinExistence type="predicted"/>
<dbReference type="Proteomes" id="UP000473681">
    <property type="component" value="Unassembled WGS sequence"/>
</dbReference>
<gene>
    <name evidence="2" type="ORF">FDB51_15145</name>
</gene>
<name>A0A846JTZ0_CLOBO</name>
<evidence type="ECO:0000256" key="1">
    <source>
        <dbReference type="SAM" id="Phobius"/>
    </source>
</evidence>
<keyword evidence="1" id="KW-1133">Transmembrane helix</keyword>
<evidence type="ECO:0000313" key="2">
    <source>
        <dbReference type="EMBL" id="NFN36419.1"/>
    </source>
</evidence>
<protein>
    <submittedName>
        <fullName evidence="2">Uncharacterized protein</fullName>
    </submittedName>
</protein>